<reference evidence="1 2" key="2">
    <citation type="journal article" date="2022" name="Mol. Ecol. Resour.">
        <title>The genomes of chicory, endive, great burdock and yacon provide insights into Asteraceae paleo-polyploidization history and plant inulin production.</title>
        <authorList>
            <person name="Fan W."/>
            <person name="Wang S."/>
            <person name="Wang H."/>
            <person name="Wang A."/>
            <person name="Jiang F."/>
            <person name="Liu H."/>
            <person name="Zhao H."/>
            <person name="Xu D."/>
            <person name="Zhang Y."/>
        </authorList>
    </citation>
    <scope>NUCLEOTIDE SEQUENCE [LARGE SCALE GENOMIC DNA]</scope>
    <source>
        <strain evidence="2">cv. Yunnan</strain>
        <tissue evidence="1">Leaves</tissue>
    </source>
</reference>
<evidence type="ECO:0000313" key="2">
    <source>
        <dbReference type="Proteomes" id="UP001056120"/>
    </source>
</evidence>
<name>A0ACB8YMI0_9ASTR</name>
<gene>
    <name evidence="1" type="ORF">L1987_79842</name>
</gene>
<dbReference type="Proteomes" id="UP001056120">
    <property type="component" value="Linkage Group LG27"/>
</dbReference>
<organism evidence="1 2">
    <name type="scientific">Smallanthus sonchifolius</name>
    <dbReference type="NCBI Taxonomy" id="185202"/>
    <lineage>
        <taxon>Eukaryota</taxon>
        <taxon>Viridiplantae</taxon>
        <taxon>Streptophyta</taxon>
        <taxon>Embryophyta</taxon>
        <taxon>Tracheophyta</taxon>
        <taxon>Spermatophyta</taxon>
        <taxon>Magnoliopsida</taxon>
        <taxon>eudicotyledons</taxon>
        <taxon>Gunneridae</taxon>
        <taxon>Pentapetalae</taxon>
        <taxon>asterids</taxon>
        <taxon>campanulids</taxon>
        <taxon>Asterales</taxon>
        <taxon>Asteraceae</taxon>
        <taxon>Asteroideae</taxon>
        <taxon>Heliantheae alliance</taxon>
        <taxon>Millerieae</taxon>
        <taxon>Smallanthus</taxon>
    </lineage>
</organism>
<sequence>MVRQTETQSNRILLSELMIDTRREIESTRQPWLDREETLGFYDGRCDEADGDEVYYIKPSPLSILFLDSLFCPLYLPAGHRSPILTSFTAAAAAAAVTSVSCPCKPHNNFPDLPFLYISISPSFYVYPSYSEKPHVS</sequence>
<evidence type="ECO:0000313" key="1">
    <source>
        <dbReference type="EMBL" id="KAI3686169.1"/>
    </source>
</evidence>
<accession>A0ACB8YMI0</accession>
<dbReference type="EMBL" id="CM042044">
    <property type="protein sequence ID" value="KAI3686169.1"/>
    <property type="molecule type" value="Genomic_DNA"/>
</dbReference>
<protein>
    <submittedName>
        <fullName evidence="1">Uncharacterized protein</fullName>
    </submittedName>
</protein>
<reference evidence="2" key="1">
    <citation type="journal article" date="2022" name="Mol. Ecol. Resour.">
        <title>The genomes of chicory, endive, great burdock and yacon provide insights into Asteraceae palaeo-polyploidization history and plant inulin production.</title>
        <authorList>
            <person name="Fan W."/>
            <person name="Wang S."/>
            <person name="Wang H."/>
            <person name="Wang A."/>
            <person name="Jiang F."/>
            <person name="Liu H."/>
            <person name="Zhao H."/>
            <person name="Xu D."/>
            <person name="Zhang Y."/>
        </authorList>
    </citation>
    <scope>NUCLEOTIDE SEQUENCE [LARGE SCALE GENOMIC DNA]</scope>
    <source>
        <strain evidence="2">cv. Yunnan</strain>
    </source>
</reference>
<proteinExistence type="predicted"/>
<comment type="caution">
    <text evidence="1">The sequence shown here is derived from an EMBL/GenBank/DDBJ whole genome shotgun (WGS) entry which is preliminary data.</text>
</comment>
<keyword evidence="2" id="KW-1185">Reference proteome</keyword>